<sequence length="73" mass="8147">MSWRFLLRRLARSATPRPNPSPRCRHLLFAFAFAFASFTAPTAAVAGDGTDWKQPIHLPLLPPLLYAVRASAR</sequence>
<evidence type="ECO:0008006" key="3">
    <source>
        <dbReference type="Google" id="ProtNLM"/>
    </source>
</evidence>
<reference evidence="1" key="2">
    <citation type="submission" date="2021-12" db="EMBL/GenBank/DDBJ databases">
        <title>Resequencing data analysis of finger millet.</title>
        <authorList>
            <person name="Hatakeyama M."/>
            <person name="Aluri S."/>
            <person name="Balachadran M.T."/>
            <person name="Sivarajan S.R."/>
            <person name="Poveda L."/>
            <person name="Shimizu-Inatsugi R."/>
            <person name="Schlapbach R."/>
            <person name="Sreeman S.M."/>
            <person name="Shimizu K.K."/>
        </authorList>
    </citation>
    <scope>NUCLEOTIDE SEQUENCE</scope>
</reference>
<organism evidence="1 2">
    <name type="scientific">Eleusine coracana subsp. coracana</name>
    <dbReference type="NCBI Taxonomy" id="191504"/>
    <lineage>
        <taxon>Eukaryota</taxon>
        <taxon>Viridiplantae</taxon>
        <taxon>Streptophyta</taxon>
        <taxon>Embryophyta</taxon>
        <taxon>Tracheophyta</taxon>
        <taxon>Spermatophyta</taxon>
        <taxon>Magnoliopsida</taxon>
        <taxon>Liliopsida</taxon>
        <taxon>Poales</taxon>
        <taxon>Poaceae</taxon>
        <taxon>PACMAD clade</taxon>
        <taxon>Chloridoideae</taxon>
        <taxon>Cynodonteae</taxon>
        <taxon>Eleusininae</taxon>
        <taxon>Eleusine</taxon>
    </lineage>
</organism>
<protein>
    <recommendedName>
        <fullName evidence="3">Secreted protein</fullName>
    </recommendedName>
</protein>
<reference evidence="1" key="1">
    <citation type="journal article" date="2018" name="DNA Res.">
        <title>Multiple hybrid de novo genome assembly of finger millet, an orphan allotetraploid crop.</title>
        <authorList>
            <person name="Hatakeyama M."/>
            <person name="Aluri S."/>
            <person name="Balachadran M.T."/>
            <person name="Sivarajan S.R."/>
            <person name="Patrignani A."/>
            <person name="Gruter S."/>
            <person name="Poveda L."/>
            <person name="Shimizu-Inatsugi R."/>
            <person name="Baeten J."/>
            <person name="Francoijs K.J."/>
            <person name="Nataraja K.N."/>
            <person name="Reddy Y.A.N."/>
            <person name="Phadnis S."/>
            <person name="Ravikumar R.L."/>
            <person name="Schlapbach R."/>
            <person name="Sreeman S.M."/>
            <person name="Shimizu K.K."/>
        </authorList>
    </citation>
    <scope>NUCLEOTIDE SEQUENCE</scope>
</reference>
<comment type="caution">
    <text evidence="1">The sequence shown here is derived from an EMBL/GenBank/DDBJ whole genome shotgun (WGS) entry which is preliminary data.</text>
</comment>
<proteinExistence type="predicted"/>
<dbReference type="EMBL" id="BQKI01000003">
    <property type="protein sequence ID" value="GJM90802.1"/>
    <property type="molecule type" value="Genomic_DNA"/>
</dbReference>
<evidence type="ECO:0000313" key="1">
    <source>
        <dbReference type="EMBL" id="GJM90802.1"/>
    </source>
</evidence>
<keyword evidence="2" id="KW-1185">Reference proteome</keyword>
<gene>
    <name evidence="1" type="primary">ga07116</name>
    <name evidence="1" type="ORF">PR202_ga07116</name>
</gene>
<dbReference type="Proteomes" id="UP001054889">
    <property type="component" value="Unassembled WGS sequence"/>
</dbReference>
<accession>A0AAV5BXU8</accession>
<evidence type="ECO:0000313" key="2">
    <source>
        <dbReference type="Proteomes" id="UP001054889"/>
    </source>
</evidence>
<dbReference type="AlphaFoldDB" id="A0AAV5BXU8"/>
<name>A0AAV5BXU8_ELECO</name>